<evidence type="ECO:0000313" key="2">
    <source>
        <dbReference type="Proteomes" id="UP000297445"/>
    </source>
</evidence>
<evidence type="ECO:0000313" key="1">
    <source>
        <dbReference type="EMBL" id="TEU25260.1"/>
    </source>
</evidence>
<accession>A0A5E9PCK3</accession>
<dbReference type="Proteomes" id="UP000297445">
    <property type="component" value="Unassembled WGS sequence"/>
</dbReference>
<comment type="caution">
    <text evidence="1">The sequence shown here is derived from an EMBL/GenBank/DDBJ whole genome shotgun (WGS) entry which is preliminary data.</text>
</comment>
<gene>
    <name evidence="1" type="ORF">E2R16_17865</name>
</gene>
<sequence>MSRLADMEELLLKIESNEKRDFMEEALTCYMNKAYRGCIVLSFIVLFEDIFDKLKPLIHTNKAAKDIYDFIKPKKEKQLVFENDLINKLESNNLIDKLDSEFAKIIIKLRNKSAHPSGHSPSPEEARYIFSEVINRFLSQPILSTNVLVDSILEKLKDDNFFTNNSMKSIKDVVIFETDKLHTDAIPYLIDRLIENFTTQDKKFKKNINYFFSGFISILTSENLSIVRNKVVEGKSTDKNFNLLILKLIGLRPELFKDSNNVTQERVKVILLNRIDSIDDSLSKTAITHPLYIIKSLRSAYESKIFNINFEKIIQEIINKWEYEIEIKAILIDNEDICNKYFKSTLEKAGSRTFDIANYFIENINNISNILNDLINDRQAAELILNIISAAKNGARKSTVLSKSRFRKIPEIYERAKNWVDNNNSEYEDICNKLYLDCTDIKNEYFKII</sequence>
<protein>
    <submittedName>
        <fullName evidence="1">Uncharacterized protein</fullName>
    </submittedName>
</protein>
<reference evidence="1 2" key="1">
    <citation type="submission" date="2019-03" db="EMBL/GenBank/DDBJ databases">
        <title>Draft genome sequence of an environmental Acinetobacter seifertii from Brazil.</title>
        <authorList>
            <person name="Furlan J.P.R."/>
            <person name="Stehling E.G."/>
        </authorList>
    </citation>
    <scope>NUCLEOTIDE SEQUENCE [LARGE SCALE GENOMIC DNA]</scope>
    <source>
        <strain evidence="1 2">SAb133</strain>
    </source>
</reference>
<organism evidence="1 2">
    <name type="scientific">Acinetobacter seifertii</name>
    <dbReference type="NCBI Taxonomy" id="1530123"/>
    <lineage>
        <taxon>Bacteria</taxon>
        <taxon>Pseudomonadati</taxon>
        <taxon>Pseudomonadota</taxon>
        <taxon>Gammaproteobacteria</taxon>
        <taxon>Moraxellales</taxon>
        <taxon>Moraxellaceae</taxon>
        <taxon>Acinetobacter</taxon>
        <taxon>Acinetobacter calcoaceticus/baumannii complex</taxon>
    </lineage>
</organism>
<dbReference type="AlphaFoldDB" id="A0A5E9PCK3"/>
<dbReference type="EMBL" id="SNSA01000012">
    <property type="protein sequence ID" value="TEU25260.1"/>
    <property type="molecule type" value="Genomic_DNA"/>
</dbReference>
<dbReference type="RefSeq" id="WP_134263552.1">
    <property type="nucleotide sequence ID" value="NZ_SNSA01000012.1"/>
</dbReference>
<proteinExistence type="predicted"/>
<name>A0A5E9PCK3_9GAMM</name>